<dbReference type="PANTHER" id="PTHR43249">
    <property type="entry name" value="UDP-N-ACETYL-2-AMINO-2-DEOXY-D-GLUCURONATE OXIDASE"/>
    <property type="match status" value="1"/>
</dbReference>
<feature type="domain" description="GFO/IDH/MocA-like oxidoreductase" evidence="2">
    <location>
        <begin position="132"/>
        <end position="253"/>
    </location>
</feature>
<dbReference type="Gene3D" id="3.30.360.10">
    <property type="entry name" value="Dihydrodipicolinate Reductase, domain 2"/>
    <property type="match status" value="1"/>
</dbReference>
<dbReference type="Pfam" id="PF22725">
    <property type="entry name" value="GFO_IDH_MocA_C3"/>
    <property type="match status" value="1"/>
</dbReference>
<dbReference type="RefSeq" id="WP_136463392.1">
    <property type="nucleotide sequence ID" value="NZ_SRKY01000003.1"/>
</dbReference>
<name>A0A4S4N9J6_9RHOB</name>
<dbReference type="InterPro" id="IPR000683">
    <property type="entry name" value="Gfo/Idh/MocA-like_OxRdtase_N"/>
</dbReference>
<dbReference type="Gene3D" id="3.40.50.720">
    <property type="entry name" value="NAD(P)-binding Rossmann-like Domain"/>
    <property type="match status" value="1"/>
</dbReference>
<protein>
    <submittedName>
        <fullName evidence="3">Gfo/Idh/MocA family oxidoreductase</fullName>
    </submittedName>
</protein>
<sequence>MRPDLTCALIGLGMVADTHVAALRDAAGVRLGGVMGRDPAKARAFADRHGVPHVFDDIGQVAASDMDFVILATPPDARHDLVAALAQAGKPILMEKPIERDLPASRAIVDLCAAADVPLGMVFQHRTRRASRALKARIETGAMGDLVHAELRVPWWRPQSYYDAPGRGTYARDGGGVMLTQAIHTLDLALWLMGPVARLQAIMHRTPLHRLEAEDWAGALLRFESGAVGTLTATTAAYPGGSESVTIQGTKAAAHLAEGTLRLTHMDGCEETLGSAAQTGGGADPMAFTHAWHQRIIEDFAEALRDGRPPLATGQQALHAHAVIAAMEEASRSGAEVKL</sequence>
<dbReference type="OrthoDB" id="9815825at2"/>
<evidence type="ECO:0000313" key="3">
    <source>
        <dbReference type="EMBL" id="THH35922.1"/>
    </source>
</evidence>
<dbReference type="InterPro" id="IPR036291">
    <property type="entry name" value="NAD(P)-bd_dom_sf"/>
</dbReference>
<evidence type="ECO:0000313" key="4">
    <source>
        <dbReference type="Proteomes" id="UP000306602"/>
    </source>
</evidence>
<reference evidence="3 4" key="1">
    <citation type="submission" date="2019-04" db="EMBL/GenBank/DDBJ databases">
        <title>Shimia ponticola sp. nov., isolated from seawater.</title>
        <authorList>
            <person name="Kim Y.-O."/>
            <person name="Yoon J.-H."/>
        </authorList>
    </citation>
    <scope>NUCLEOTIDE SEQUENCE [LARGE SCALE GENOMIC DNA]</scope>
    <source>
        <strain evidence="3 4">MYP11</strain>
    </source>
</reference>
<keyword evidence="4" id="KW-1185">Reference proteome</keyword>
<dbReference type="Pfam" id="PF01408">
    <property type="entry name" value="GFO_IDH_MocA"/>
    <property type="match status" value="1"/>
</dbReference>
<feature type="domain" description="Gfo/Idh/MocA-like oxidoreductase N-terminal" evidence="1">
    <location>
        <begin position="6"/>
        <end position="119"/>
    </location>
</feature>
<dbReference type="InterPro" id="IPR055170">
    <property type="entry name" value="GFO_IDH_MocA-like_dom"/>
</dbReference>
<accession>A0A4S4N9J6</accession>
<dbReference type="InterPro" id="IPR052515">
    <property type="entry name" value="Gfo/Idh/MocA_Oxidoreductase"/>
</dbReference>
<dbReference type="SUPFAM" id="SSF55347">
    <property type="entry name" value="Glyceraldehyde-3-phosphate dehydrogenase-like, C-terminal domain"/>
    <property type="match status" value="1"/>
</dbReference>
<dbReference type="PANTHER" id="PTHR43249:SF1">
    <property type="entry name" value="D-GLUCOSIDE 3-DEHYDROGENASE"/>
    <property type="match status" value="1"/>
</dbReference>
<comment type="caution">
    <text evidence="3">The sequence shown here is derived from an EMBL/GenBank/DDBJ whole genome shotgun (WGS) entry which is preliminary data.</text>
</comment>
<evidence type="ECO:0000259" key="1">
    <source>
        <dbReference type="Pfam" id="PF01408"/>
    </source>
</evidence>
<evidence type="ECO:0000259" key="2">
    <source>
        <dbReference type="Pfam" id="PF22725"/>
    </source>
</evidence>
<proteinExistence type="predicted"/>
<organism evidence="3 4">
    <name type="scientific">Aliishimia ponticola</name>
    <dbReference type="NCBI Taxonomy" id="2499833"/>
    <lineage>
        <taxon>Bacteria</taxon>
        <taxon>Pseudomonadati</taxon>
        <taxon>Pseudomonadota</taxon>
        <taxon>Alphaproteobacteria</taxon>
        <taxon>Rhodobacterales</taxon>
        <taxon>Paracoccaceae</taxon>
        <taxon>Aliishimia</taxon>
    </lineage>
</organism>
<gene>
    <name evidence="3" type="ORF">E4Z66_12695</name>
</gene>
<dbReference type="SUPFAM" id="SSF51735">
    <property type="entry name" value="NAD(P)-binding Rossmann-fold domains"/>
    <property type="match status" value="1"/>
</dbReference>
<dbReference type="EMBL" id="SRKY01000003">
    <property type="protein sequence ID" value="THH35922.1"/>
    <property type="molecule type" value="Genomic_DNA"/>
</dbReference>
<dbReference type="GO" id="GO:0000166">
    <property type="term" value="F:nucleotide binding"/>
    <property type="evidence" value="ECO:0007669"/>
    <property type="project" value="InterPro"/>
</dbReference>
<dbReference type="Proteomes" id="UP000306602">
    <property type="component" value="Unassembled WGS sequence"/>
</dbReference>
<dbReference type="AlphaFoldDB" id="A0A4S4N9J6"/>